<proteinExistence type="predicted"/>
<comment type="caution">
    <text evidence="3">The sequence shown here is derived from an EMBL/GenBank/DDBJ whole genome shotgun (WGS) entry which is preliminary data.</text>
</comment>
<dbReference type="PANTHER" id="PTHR33604:SF3">
    <property type="entry name" value="OSJNBA0004B13.7 PROTEIN"/>
    <property type="match status" value="1"/>
</dbReference>
<evidence type="ECO:0008006" key="5">
    <source>
        <dbReference type="Google" id="ProtNLM"/>
    </source>
</evidence>
<name>A0AAV9XR89_9PEZI</name>
<dbReference type="EMBL" id="JAVHJO010000001">
    <property type="protein sequence ID" value="KAK6544553.1"/>
    <property type="molecule type" value="Genomic_DNA"/>
</dbReference>
<keyword evidence="2" id="KW-0472">Membrane</keyword>
<evidence type="ECO:0000256" key="1">
    <source>
        <dbReference type="SAM" id="MobiDB-lite"/>
    </source>
</evidence>
<feature type="region of interest" description="Disordered" evidence="1">
    <location>
        <begin position="73"/>
        <end position="103"/>
    </location>
</feature>
<keyword evidence="2" id="KW-0812">Transmembrane</keyword>
<evidence type="ECO:0000313" key="3">
    <source>
        <dbReference type="EMBL" id="KAK6544553.1"/>
    </source>
</evidence>
<evidence type="ECO:0000256" key="2">
    <source>
        <dbReference type="SAM" id="Phobius"/>
    </source>
</evidence>
<dbReference type="Proteomes" id="UP001365542">
    <property type="component" value="Unassembled WGS sequence"/>
</dbReference>
<feature type="compositionally biased region" description="Basic and acidic residues" evidence="1">
    <location>
        <begin position="832"/>
        <end position="841"/>
    </location>
</feature>
<sequence length="841" mass="94894">MSKPSTYRDKDDLGRPRPLSLNADSNWHSSLRFRRKRRTVFIFFSICTIIYLLLHSRWWNDVLLLADGPPSDHPGDLGTPPGPSGDREFSSAPASHNAVPVDASMKPRDPNISKFSYNGPIRFLGLYETLYKIQQYSFRLQNRHVVFVAANMNTASIIAGIACEMSQIKRNMVHLALVGRNELSIEFFKKANGLAGEGCGVVVHDGRPDYASISTDDRMGLSLKNSLKYMRDYFSPTVFISDADREPLWFQDVIARRAKELGATHIKLPKDVSTIPWLQKLDAASLAAWHKPSIDIVIHADAHSGQLVRLLKSLKNANYFTADLPRLFIDLDPDTDKSIRDFVNGFTWPSKDRLFVRHRIFSKADSFDDNPIAFTESYYPNSPDSAVLYLSPNIELSPFYFHFLFYALLEYKYSNAQPGLDKNLIYGISLDTPLRSFTGEYFPSSQLTTQSSTSDSQPSDQEELTPFFYAAPSHHATLFFGNHWRLLHLYLAKRLDKAYTQNVDYSLPTPPSKFLPSWIKYYSEILTAGGYVMLYPNYEPSESLVVYHTEKKGGRGATRDEKSVMRVNNVLNLLPEGKLPLWSDMPMLGMDGKKTKMEQLLEIAREYKKEILGQCEGVKKDDGVEDSVDDLFCGRDEVVMAKRKKEAEVREKEEETKRAEKERAEAAQIAAERQANLDPNANIRRLPPKKIEGDQEAVPHGDTPNVMGEGAGMPNHPTAMKLEEKRSDEGHQDDSQESTEKSEVDQEPAKADEGGQNLKPKVIPNKIVSLDDLERVPVEINGEKIIAQSSEDKAVPKYGSVHSSRKRRRMGGENPNADEKSVPEVQPAGDKIPPREDENNV</sequence>
<gene>
    <name evidence="3" type="ORF">TWF694_001243</name>
</gene>
<evidence type="ECO:0000313" key="4">
    <source>
        <dbReference type="Proteomes" id="UP001365542"/>
    </source>
</evidence>
<keyword evidence="4" id="KW-1185">Reference proteome</keyword>
<protein>
    <recommendedName>
        <fullName evidence="5">Glycosyltransferase family 71 protein</fullName>
    </recommendedName>
</protein>
<dbReference type="PANTHER" id="PTHR33604">
    <property type="entry name" value="OSJNBA0004B13.7 PROTEIN"/>
    <property type="match status" value="1"/>
</dbReference>
<dbReference type="AlphaFoldDB" id="A0AAV9XR89"/>
<feature type="transmembrane region" description="Helical" evidence="2">
    <location>
        <begin position="40"/>
        <end position="59"/>
    </location>
</feature>
<reference evidence="3 4" key="1">
    <citation type="submission" date="2019-10" db="EMBL/GenBank/DDBJ databases">
        <authorList>
            <person name="Palmer J.M."/>
        </authorList>
    </citation>
    <scope>NUCLEOTIDE SEQUENCE [LARGE SCALE GENOMIC DNA]</scope>
    <source>
        <strain evidence="3 4">TWF694</strain>
    </source>
</reference>
<organism evidence="3 4">
    <name type="scientific">Orbilia ellipsospora</name>
    <dbReference type="NCBI Taxonomy" id="2528407"/>
    <lineage>
        <taxon>Eukaryota</taxon>
        <taxon>Fungi</taxon>
        <taxon>Dikarya</taxon>
        <taxon>Ascomycota</taxon>
        <taxon>Pezizomycotina</taxon>
        <taxon>Orbiliomycetes</taxon>
        <taxon>Orbiliales</taxon>
        <taxon>Orbiliaceae</taxon>
        <taxon>Orbilia</taxon>
    </lineage>
</organism>
<feature type="compositionally biased region" description="Basic and acidic residues" evidence="1">
    <location>
        <begin position="644"/>
        <end position="665"/>
    </location>
</feature>
<feature type="compositionally biased region" description="Basic and acidic residues" evidence="1">
    <location>
        <begin position="721"/>
        <end position="753"/>
    </location>
</feature>
<feature type="region of interest" description="Disordered" evidence="1">
    <location>
        <begin position="644"/>
        <end position="841"/>
    </location>
</feature>
<keyword evidence="2" id="KW-1133">Transmembrane helix</keyword>
<accession>A0AAV9XR89</accession>
<feature type="compositionally biased region" description="Basic and acidic residues" evidence="1">
    <location>
        <begin position="689"/>
        <end position="699"/>
    </location>
</feature>